<reference evidence="1" key="1">
    <citation type="submission" date="2023-05" db="EMBL/GenBank/DDBJ databases">
        <authorList>
            <consortium name="ELIXIR-Norway"/>
        </authorList>
    </citation>
    <scope>NUCLEOTIDE SEQUENCE</scope>
</reference>
<dbReference type="Proteomes" id="UP001162501">
    <property type="component" value="Chromosome 20"/>
</dbReference>
<dbReference type="EMBL" id="OX596104">
    <property type="protein sequence ID" value="CAN0033823.1"/>
    <property type="molecule type" value="Genomic_DNA"/>
</dbReference>
<evidence type="ECO:0000313" key="2">
    <source>
        <dbReference type="Proteomes" id="UP001162501"/>
    </source>
</evidence>
<sequence length="98" mass="10171">MGTRACSVALAVALSVWAGQDVKDAKHLLSPLLTLVFMAPGAMDPGPGPLTMSTRCRPLDQRVQLAPSSASHHPPSGFNRSPNSSAAHVTGPCLRRGS</sequence>
<name>A0AC59YWF1_RANTA</name>
<evidence type="ECO:0000313" key="1">
    <source>
        <dbReference type="EMBL" id="CAN0033823.1"/>
    </source>
</evidence>
<gene>
    <name evidence="1" type="ORF">MRATA1EN22A_LOCUS11052</name>
</gene>
<protein>
    <submittedName>
        <fullName evidence="1">Uncharacterized protein</fullName>
    </submittedName>
</protein>
<organism evidence="1 2">
    <name type="scientific">Rangifer tarandus platyrhynchus</name>
    <name type="common">Svalbard reindeer</name>
    <dbReference type="NCBI Taxonomy" id="3082113"/>
    <lineage>
        <taxon>Eukaryota</taxon>
        <taxon>Metazoa</taxon>
        <taxon>Chordata</taxon>
        <taxon>Craniata</taxon>
        <taxon>Vertebrata</taxon>
        <taxon>Euteleostomi</taxon>
        <taxon>Mammalia</taxon>
        <taxon>Eutheria</taxon>
        <taxon>Laurasiatheria</taxon>
        <taxon>Artiodactyla</taxon>
        <taxon>Ruminantia</taxon>
        <taxon>Pecora</taxon>
        <taxon>Cervidae</taxon>
        <taxon>Odocoileinae</taxon>
        <taxon>Rangifer</taxon>
    </lineage>
</organism>
<reference evidence="1" key="2">
    <citation type="submission" date="2025-03" db="EMBL/GenBank/DDBJ databases">
        <authorList>
            <consortium name="ELIXIR-Norway"/>
            <consortium name="Elixir Norway"/>
        </authorList>
    </citation>
    <scope>NUCLEOTIDE SEQUENCE</scope>
</reference>
<accession>A0AC59YWF1</accession>
<proteinExistence type="predicted"/>